<reference evidence="10 11" key="1">
    <citation type="submission" date="2024-09" db="EMBL/GenBank/DDBJ databases">
        <title>Chromosome-scale assembly of Riccia sorocarpa.</title>
        <authorList>
            <person name="Paukszto L."/>
        </authorList>
    </citation>
    <scope>NUCLEOTIDE SEQUENCE [LARGE SCALE GENOMIC DNA]</scope>
    <source>
        <strain evidence="10">LP-2024</strain>
        <tissue evidence="10">Aerial parts of the thallus</tissue>
    </source>
</reference>
<accession>A0ABD3GPR9</accession>
<evidence type="ECO:0000256" key="4">
    <source>
        <dbReference type="ARBA" id="ARBA00023125"/>
    </source>
</evidence>
<comment type="similarity">
    <text evidence="7">Belongs to the AP2/ERF transcription factor family. ERF subfamily.</text>
</comment>
<dbReference type="SUPFAM" id="SSF54171">
    <property type="entry name" value="DNA-binding domain"/>
    <property type="match status" value="1"/>
</dbReference>
<dbReference type="PANTHER" id="PTHR31657">
    <property type="entry name" value="ETHYLENE-RESPONSIVE TRANSCRIPTION FACTOR ERF061"/>
    <property type="match status" value="1"/>
</dbReference>
<evidence type="ECO:0000259" key="9">
    <source>
        <dbReference type="PROSITE" id="PS51032"/>
    </source>
</evidence>
<evidence type="ECO:0000256" key="5">
    <source>
        <dbReference type="ARBA" id="ARBA00023163"/>
    </source>
</evidence>
<evidence type="ECO:0000313" key="11">
    <source>
        <dbReference type="Proteomes" id="UP001633002"/>
    </source>
</evidence>
<keyword evidence="3" id="KW-0805">Transcription regulation</keyword>
<keyword evidence="4" id="KW-0238">DNA-binding</keyword>
<evidence type="ECO:0000256" key="2">
    <source>
        <dbReference type="ARBA" id="ARBA00022745"/>
    </source>
</evidence>
<keyword evidence="5" id="KW-0804">Transcription</keyword>
<dbReference type="Pfam" id="PF00847">
    <property type="entry name" value="AP2"/>
    <property type="match status" value="1"/>
</dbReference>
<feature type="compositionally biased region" description="Low complexity" evidence="8">
    <location>
        <begin position="321"/>
        <end position="333"/>
    </location>
</feature>
<comment type="subcellular location">
    <subcellularLocation>
        <location evidence="1">Nucleus</location>
    </subcellularLocation>
</comment>
<comment type="caution">
    <text evidence="10">The sequence shown here is derived from an EMBL/GenBank/DDBJ whole genome shotgun (WGS) entry which is preliminary data.</text>
</comment>
<dbReference type="AlphaFoldDB" id="A0ABD3GPR9"/>
<evidence type="ECO:0000256" key="7">
    <source>
        <dbReference type="ARBA" id="ARBA00024343"/>
    </source>
</evidence>
<evidence type="ECO:0000313" key="10">
    <source>
        <dbReference type="EMBL" id="KAL3680035.1"/>
    </source>
</evidence>
<feature type="region of interest" description="Disordered" evidence="8">
    <location>
        <begin position="313"/>
        <end position="333"/>
    </location>
</feature>
<gene>
    <name evidence="10" type="ORF">R1sor_022991</name>
</gene>
<keyword evidence="11" id="KW-1185">Reference proteome</keyword>
<dbReference type="InterPro" id="IPR001471">
    <property type="entry name" value="AP2/ERF_dom"/>
</dbReference>
<dbReference type="PANTHER" id="PTHR31657:SF87">
    <property type="entry name" value="ETHYLENE-RESPONSIVE TRANSCRIPTION FACTOR RAP2-13"/>
    <property type="match status" value="1"/>
</dbReference>
<dbReference type="GO" id="GO:0005634">
    <property type="term" value="C:nucleus"/>
    <property type="evidence" value="ECO:0007669"/>
    <property type="project" value="UniProtKB-SubCell"/>
</dbReference>
<dbReference type="InterPro" id="IPR036955">
    <property type="entry name" value="AP2/ERF_dom_sf"/>
</dbReference>
<sequence length="683" mass="74934">MAGVSDSFLNSSFQHQQEYMDQHDPCSAALLAAVSDSQLNSIFRHQQEFVDRQHYQQSAPYHHQQQVFNELQSAHQLQLQQLLLQLEGQQSLPQLQLSNQQMLLQHQLQGQQALEQFQLSDQQEQGYQISSNSIYSVNDQLQQQTQTLPTSHTRLWSEASSLSPRGQCMKFQKHDKRLGIAAVTAAAAVVAAHAVGGPRQTKLYRGVRQRHWGKWVAEIRLPRNRTRLWLGTFDTAEEAAFAYDQAAYKLRGEYARLNFPGVRHPVRFSSNSGAGEEGCSWSGKGGPLDQIRPLPSTLDAKLQTIALHTSRGGDFTSGAHQQQQQQQQKNISATTTTTTTRAVAASNIGNDNQGQCSGSLYTNPASAVTTTKASAGKQDCNQLVPTGTSRFSPQECSQLESLGGLRFGPEELSRLEPAGISRFASQECSHDQLEQPGTLRFVPTVVQNCKTEGSAAGVAAEGTTCSSSYEEEFMRRLSPTSSSSYEEEFMRKSSGVINNDFHITADRILGGEFERDGRRIGDASGHGEICNSNTTTTRFMVDCASLSPPMLVSAGESGSAFSPECRSAECDTLSSNASATFTDSGTVWAEIDDNLLNNAPNLDVSNLTWDVLVTVPKTHQQMQHLQQQQPVVSASTAAATAEVNYNTPADALTRQLYVWRDCNLIIAIGTCLEVAQQELDPRH</sequence>
<dbReference type="EMBL" id="JBJQOH010000007">
    <property type="protein sequence ID" value="KAL3680035.1"/>
    <property type="molecule type" value="Genomic_DNA"/>
</dbReference>
<dbReference type="CDD" id="cd00018">
    <property type="entry name" value="AP2"/>
    <property type="match status" value="1"/>
</dbReference>
<organism evidence="10 11">
    <name type="scientific">Riccia sorocarpa</name>
    <dbReference type="NCBI Taxonomy" id="122646"/>
    <lineage>
        <taxon>Eukaryota</taxon>
        <taxon>Viridiplantae</taxon>
        <taxon>Streptophyta</taxon>
        <taxon>Embryophyta</taxon>
        <taxon>Marchantiophyta</taxon>
        <taxon>Marchantiopsida</taxon>
        <taxon>Marchantiidae</taxon>
        <taxon>Marchantiales</taxon>
        <taxon>Ricciaceae</taxon>
        <taxon>Riccia</taxon>
    </lineage>
</organism>
<keyword evidence="6" id="KW-0539">Nucleus</keyword>
<protein>
    <recommendedName>
        <fullName evidence="9">AP2/ERF domain-containing protein</fullName>
    </recommendedName>
</protein>
<feature type="domain" description="AP2/ERF" evidence="9">
    <location>
        <begin position="203"/>
        <end position="260"/>
    </location>
</feature>
<dbReference type="InterPro" id="IPR051758">
    <property type="entry name" value="ERF/AP2-like"/>
</dbReference>
<dbReference type="PRINTS" id="PR00367">
    <property type="entry name" value="ETHRSPELEMNT"/>
</dbReference>
<proteinExistence type="inferred from homology"/>
<dbReference type="Gene3D" id="3.30.730.10">
    <property type="entry name" value="AP2/ERF domain"/>
    <property type="match status" value="1"/>
</dbReference>
<evidence type="ECO:0000256" key="6">
    <source>
        <dbReference type="ARBA" id="ARBA00023242"/>
    </source>
</evidence>
<dbReference type="PROSITE" id="PS51032">
    <property type="entry name" value="AP2_ERF"/>
    <property type="match status" value="1"/>
</dbReference>
<dbReference type="Proteomes" id="UP001633002">
    <property type="component" value="Unassembled WGS sequence"/>
</dbReference>
<evidence type="ECO:0000256" key="1">
    <source>
        <dbReference type="ARBA" id="ARBA00004123"/>
    </source>
</evidence>
<evidence type="ECO:0000256" key="8">
    <source>
        <dbReference type="SAM" id="MobiDB-lite"/>
    </source>
</evidence>
<name>A0ABD3GPR9_9MARC</name>
<dbReference type="InterPro" id="IPR016177">
    <property type="entry name" value="DNA-bd_dom_sf"/>
</dbReference>
<dbReference type="FunFam" id="3.30.730.10:FF:000001">
    <property type="entry name" value="Ethylene-responsive transcription factor 2"/>
    <property type="match status" value="1"/>
</dbReference>
<dbReference type="SMART" id="SM00380">
    <property type="entry name" value="AP2"/>
    <property type="match status" value="1"/>
</dbReference>
<dbReference type="GO" id="GO:0009873">
    <property type="term" value="P:ethylene-activated signaling pathway"/>
    <property type="evidence" value="ECO:0007669"/>
    <property type="project" value="UniProtKB-KW"/>
</dbReference>
<evidence type="ECO:0000256" key="3">
    <source>
        <dbReference type="ARBA" id="ARBA00023015"/>
    </source>
</evidence>
<dbReference type="GO" id="GO:0000976">
    <property type="term" value="F:transcription cis-regulatory region binding"/>
    <property type="evidence" value="ECO:0007669"/>
    <property type="project" value="UniProtKB-ARBA"/>
</dbReference>
<keyword evidence="2" id="KW-0936">Ethylene signaling pathway</keyword>